<keyword evidence="6" id="KW-0472">Membrane</keyword>
<dbReference type="InterPro" id="IPR044861">
    <property type="entry name" value="IPNS-like_FE2OG_OXY"/>
</dbReference>
<protein>
    <recommendedName>
        <fullName evidence="7">Fe2OG dioxygenase domain-containing protein</fullName>
    </recommendedName>
</protein>
<evidence type="ECO:0000256" key="4">
    <source>
        <dbReference type="ARBA" id="ARBA00023004"/>
    </source>
</evidence>
<keyword evidence="3 5" id="KW-0560">Oxidoreductase</keyword>
<name>A0ABR0VY91_REHGL</name>
<comment type="similarity">
    <text evidence="1 5">Belongs to the iron/ascorbate-dependent oxidoreductase family.</text>
</comment>
<feature type="transmembrane region" description="Helical" evidence="6">
    <location>
        <begin position="406"/>
        <end position="428"/>
    </location>
</feature>
<keyword evidence="6" id="KW-1133">Transmembrane helix</keyword>
<comment type="caution">
    <text evidence="8">The sequence shown here is derived from an EMBL/GenBank/DDBJ whole genome shotgun (WGS) entry which is preliminary data.</text>
</comment>
<dbReference type="Gene3D" id="2.60.120.330">
    <property type="entry name" value="B-lactam Antibiotic, Isopenicillin N Synthase, Chain"/>
    <property type="match status" value="1"/>
</dbReference>
<evidence type="ECO:0000256" key="3">
    <source>
        <dbReference type="ARBA" id="ARBA00023002"/>
    </source>
</evidence>
<dbReference type="PANTHER" id="PTHR10209">
    <property type="entry name" value="OXIDOREDUCTASE, 2OG-FE II OXYGENASE FAMILY PROTEIN"/>
    <property type="match status" value="1"/>
</dbReference>
<keyword evidence="6" id="KW-0812">Transmembrane</keyword>
<keyword evidence="2 5" id="KW-0479">Metal-binding</keyword>
<dbReference type="Pfam" id="PF03171">
    <property type="entry name" value="2OG-FeII_Oxy"/>
    <property type="match status" value="1"/>
</dbReference>
<evidence type="ECO:0000313" key="9">
    <source>
        <dbReference type="Proteomes" id="UP001318860"/>
    </source>
</evidence>
<accession>A0ABR0VY91</accession>
<dbReference type="Pfam" id="PF14226">
    <property type="entry name" value="DIOX_N"/>
    <property type="match status" value="1"/>
</dbReference>
<dbReference type="EMBL" id="JABTTQ020000577">
    <property type="protein sequence ID" value="KAK6138912.1"/>
    <property type="molecule type" value="Genomic_DNA"/>
</dbReference>
<feature type="domain" description="Fe2OG dioxygenase" evidence="7">
    <location>
        <begin position="209"/>
        <end position="319"/>
    </location>
</feature>
<keyword evidence="9" id="KW-1185">Reference proteome</keyword>
<evidence type="ECO:0000313" key="8">
    <source>
        <dbReference type="EMBL" id="KAK6138912.1"/>
    </source>
</evidence>
<proteinExistence type="inferred from homology"/>
<dbReference type="Proteomes" id="UP001318860">
    <property type="component" value="Unassembled WGS sequence"/>
</dbReference>
<evidence type="ECO:0000256" key="2">
    <source>
        <dbReference type="ARBA" id="ARBA00022723"/>
    </source>
</evidence>
<evidence type="ECO:0000256" key="6">
    <source>
        <dbReference type="SAM" id="Phobius"/>
    </source>
</evidence>
<evidence type="ECO:0000259" key="7">
    <source>
        <dbReference type="PROSITE" id="PS51471"/>
    </source>
</evidence>
<dbReference type="PANTHER" id="PTHR10209:SF429">
    <property type="entry name" value="1-AMINOCYCLOPROPANE-1-CARBOXYLATE OXIDASE HOMOLOG 1-LIKE"/>
    <property type="match status" value="1"/>
</dbReference>
<dbReference type="InterPro" id="IPR005123">
    <property type="entry name" value="Oxoglu/Fe-dep_dioxygenase_dom"/>
</dbReference>
<dbReference type="SUPFAM" id="SSF51197">
    <property type="entry name" value="Clavaminate synthase-like"/>
    <property type="match status" value="1"/>
</dbReference>
<sequence>MNMSSLKQSLPKSTQDYDRIKELKSFEETKAGVKGLIDSGISSVPKIFIRPSDELAEEINHAQSNLQVPVIDLSGIEKDGQRKKIISEIKKASKKWGFFQVVNHGISVDVLDGMIDGIRKFHEQDAEVKKEFHSRDMMQKVKYGSNVDLYRSRAANWRDSLTISLLSSDHIEPHELPEICRDTTIKYLNEAKKVGETLFELLSEALGLKPDHLGSLECAKGRTFIGHYYPACPEPELTMGTSKHTDPSFLTILLQDQIGGLQVLHENQYINIHPLPGSLVVNIGDMLQIISNDEFISPDHRVVANRVGPRISVAGFFSGDAQSGRMYAPINELISEKSPPRYKEFTVRDYISKFFMRPIDKSGLDEFSSHCLENRFYLGMGWKVLQTTLFIGGRISEPEERRVSSFGLGFISDVMVCGVLVLGSFCVLKLVDGKAIHRAFCSVFFLPPSS</sequence>
<dbReference type="InterPro" id="IPR026992">
    <property type="entry name" value="DIOX_N"/>
</dbReference>
<reference evidence="8 9" key="1">
    <citation type="journal article" date="2021" name="Comput. Struct. Biotechnol. J.">
        <title>De novo genome assembly of the potent medicinal plant Rehmannia glutinosa using nanopore technology.</title>
        <authorList>
            <person name="Ma L."/>
            <person name="Dong C."/>
            <person name="Song C."/>
            <person name="Wang X."/>
            <person name="Zheng X."/>
            <person name="Niu Y."/>
            <person name="Chen S."/>
            <person name="Feng W."/>
        </authorList>
    </citation>
    <scope>NUCLEOTIDE SEQUENCE [LARGE SCALE GENOMIC DNA]</scope>
    <source>
        <strain evidence="8">DH-2019</strain>
    </source>
</reference>
<organism evidence="8 9">
    <name type="scientific">Rehmannia glutinosa</name>
    <name type="common">Chinese foxglove</name>
    <dbReference type="NCBI Taxonomy" id="99300"/>
    <lineage>
        <taxon>Eukaryota</taxon>
        <taxon>Viridiplantae</taxon>
        <taxon>Streptophyta</taxon>
        <taxon>Embryophyta</taxon>
        <taxon>Tracheophyta</taxon>
        <taxon>Spermatophyta</taxon>
        <taxon>Magnoliopsida</taxon>
        <taxon>eudicotyledons</taxon>
        <taxon>Gunneridae</taxon>
        <taxon>Pentapetalae</taxon>
        <taxon>asterids</taxon>
        <taxon>lamiids</taxon>
        <taxon>Lamiales</taxon>
        <taxon>Orobanchaceae</taxon>
        <taxon>Rehmannieae</taxon>
        <taxon>Rehmannia</taxon>
    </lineage>
</organism>
<evidence type="ECO:0000256" key="5">
    <source>
        <dbReference type="RuleBase" id="RU003682"/>
    </source>
</evidence>
<keyword evidence="4 5" id="KW-0408">Iron</keyword>
<dbReference type="PROSITE" id="PS51471">
    <property type="entry name" value="FE2OG_OXY"/>
    <property type="match status" value="1"/>
</dbReference>
<gene>
    <name evidence="8" type="ORF">DH2020_027352</name>
</gene>
<dbReference type="InterPro" id="IPR027443">
    <property type="entry name" value="IPNS-like_sf"/>
</dbReference>
<evidence type="ECO:0000256" key="1">
    <source>
        <dbReference type="ARBA" id="ARBA00008056"/>
    </source>
</evidence>